<dbReference type="Proteomes" id="UP001501729">
    <property type="component" value="Unassembled WGS sequence"/>
</dbReference>
<evidence type="ECO:0000256" key="1">
    <source>
        <dbReference type="ARBA" id="ARBA00022987"/>
    </source>
</evidence>
<keyword evidence="5" id="KW-1185">Reference proteome</keyword>
<dbReference type="GeneID" id="68611312"/>
<dbReference type="PANTHER" id="PTHR36852:SF1">
    <property type="entry name" value="PROTEIN GVPL 2"/>
    <property type="match status" value="1"/>
</dbReference>
<dbReference type="Pfam" id="PF06386">
    <property type="entry name" value="GvpL_GvpF"/>
    <property type="match status" value="2"/>
</dbReference>
<organism evidence="4 5">
    <name type="scientific">Haladaptatus pallidirubidus</name>
    <dbReference type="NCBI Taxonomy" id="1008152"/>
    <lineage>
        <taxon>Archaea</taxon>
        <taxon>Methanobacteriati</taxon>
        <taxon>Methanobacteriota</taxon>
        <taxon>Stenosarchaea group</taxon>
        <taxon>Halobacteria</taxon>
        <taxon>Halobacteriales</taxon>
        <taxon>Haladaptataceae</taxon>
        <taxon>Haladaptatus</taxon>
    </lineage>
</organism>
<dbReference type="InterPro" id="IPR009430">
    <property type="entry name" value="GvpL/GvpF"/>
</dbReference>
<reference evidence="4 5" key="1">
    <citation type="journal article" date="2019" name="Int. J. Syst. Evol. Microbiol.">
        <title>The Global Catalogue of Microorganisms (GCM) 10K type strain sequencing project: providing services to taxonomists for standard genome sequencing and annotation.</title>
        <authorList>
            <consortium name="The Broad Institute Genomics Platform"/>
            <consortium name="The Broad Institute Genome Sequencing Center for Infectious Disease"/>
            <person name="Wu L."/>
            <person name="Ma J."/>
        </authorList>
    </citation>
    <scope>NUCLEOTIDE SEQUENCE [LARGE SCALE GENOMIC DNA]</scope>
    <source>
        <strain evidence="4 5">JCM 17504</strain>
    </source>
</reference>
<comment type="caution">
    <text evidence="4">The sequence shown here is derived from an EMBL/GenBank/DDBJ whole genome shotgun (WGS) entry which is preliminary data.</text>
</comment>
<comment type="subcellular location">
    <subcellularLocation>
        <location evidence="2">Gas vesicle</location>
    </subcellularLocation>
</comment>
<evidence type="ECO:0000313" key="4">
    <source>
        <dbReference type="EMBL" id="GAA5043229.1"/>
    </source>
</evidence>
<dbReference type="AlphaFoldDB" id="A0AAV3UCM3"/>
<accession>A0AAV3UCM3</accession>
<protein>
    <submittedName>
        <fullName evidence="4">Gas vesicle protein GvpF</fullName>
    </submittedName>
</protein>
<dbReference type="EMBL" id="BAABKX010000001">
    <property type="protein sequence ID" value="GAA5043229.1"/>
    <property type="molecule type" value="Genomic_DNA"/>
</dbReference>
<evidence type="ECO:0000256" key="3">
    <source>
        <dbReference type="ARBA" id="ARBA00035643"/>
    </source>
</evidence>
<dbReference type="GO" id="GO:0031412">
    <property type="term" value="P:gas vesicle organization"/>
    <property type="evidence" value="ECO:0007669"/>
    <property type="project" value="InterPro"/>
</dbReference>
<proteinExistence type="inferred from homology"/>
<sequence>MSSNRYVYGVVEKSDFEFDADAVAGADRVYTVDYRSLSAVVSDIDTTDPERTDEDSKAHDEVLRQVLERDDVGAVVPMQFGMAFKDSRTLKSVLRSAMRAFRKALREVDGHVELGVKLVADEDAEFSRDDVREDVGERLSTLAESETEDDLFSDRLVLNRSYLVAMDDREAFDDTVDEVREEYDDLTVQYTGPWAPYNFVDIHIGAQR</sequence>
<name>A0AAV3UCM3_9EURY</name>
<keyword evidence="1" id="KW-0304">Gas vesicle</keyword>
<dbReference type="PANTHER" id="PTHR36852">
    <property type="entry name" value="PROTEIN GVPL 2"/>
    <property type="match status" value="1"/>
</dbReference>
<comment type="similarity">
    <text evidence="3">Belongs to the gas vesicle GvpF/GvpL family.</text>
</comment>
<evidence type="ECO:0000313" key="5">
    <source>
        <dbReference type="Proteomes" id="UP001501729"/>
    </source>
</evidence>
<gene>
    <name evidence="4" type="primary">gvpF</name>
    <name evidence="4" type="ORF">GCM10025751_07630</name>
</gene>
<evidence type="ECO:0000256" key="2">
    <source>
        <dbReference type="ARBA" id="ARBA00035108"/>
    </source>
</evidence>
<dbReference type="RefSeq" id="WP_227775557.1">
    <property type="nucleotide sequence ID" value="NZ_BAABKX010000001.1"/>
</dbReference>
<dbReference type="GO" id="GO:0031411">
    <property type="term" value="C:gas vesicle"/>
    <property type="evidence" value="ECO:0007669"/>
    <property type="project" value="UniProtKB-SubCell"/>
</dbReference>